<dbReference type="Pfam" id="PF04900">
    <property type="entry name" value="Fcf1"/>
    <property type="match status" value="1"/>
</dbReference>
<comment type="similarity">
    <text evidence="6">Belongs to the UTP23/FCF1 family. UTP23 subfamily.</text>
</comment>
<protein>
    <recommendedName>
        <fullName evidence="7">U three protein 23</fullName>
    </recommendedName>
</protein>
<dbReference type="InterPro" id="IPR006984">
    <property type="entry name" value="Fcf1/UTP23"/>
</dbReference>
<dbReference type="AlphaFoldDB" id="A0A9P6AY99"/>
<feature type="domain" description="UTP23 sensor motif region" evidence="9">
    <location>
        <begin position="192"/>
        <end position="210"/>
    </location>
</feature>
<dbReference type="Pfam" id="PF24779">
    <property type="entry name" value="UTP23_sensor"/>
    <property type="match status" value="1"/>
</dbReference>
<evidence type="ECO:0000259" key="9">
    <source>
        <dbReference type="Pfam" id="PF24779"/>
    </source>
</evidence>
<keyword evidence="4" id="KW-0539">Nucleus</keyword>
<comment type="subcellular location">
    <subcellularLocation>
        <location evidence="1">Nucleus</location>
        <location evidence="1">Nucleolus</location>
    </subcellularLocation>
</comment>
<evidence type="ECO:0000256" key="4">
    <source>
        <dbReference type="ARBA" id="ARBA00023242"/>
    </source>
</evidence>
<organism evidence="10 11">
    <name type="scientific">Hydnum rufescens UP504</name>
    <dbReference type="NCBI Taxonomy" id="1448309"/>
    <lineage>
        <taxon>Eukaryota</taxon>
        <taxon>Fungi</taxon>
        <taxon>Dikarya</taxon>
        <taxon>Basidiomycota</taxon>
        <taxon>Agaricomycotina</taxon>
        <taxon>Agaricomycetes</taxon>
        <taxon>Cantharellales</taxon>
        <taxon>Hydnaceae</taxon>
        <taxon>Hydnum</taxon>
    </lineage>
</organism>
<evidence type="ECO:0000313" key="11">
    <source>
        <dbReference type="Proteomes" id="UP000886523"/>
    </source>
</evidence>
<keyword evidence="2" id="KW-0690">Ribosome biogenesis</keyword>
<comment type="function">
    <text evidence="5">Involved in rRNA-processing and ribosome biogenesis.</text>
</comment>
<keyword evidence="11" id="KW-1185">Reference proteome</keyword>
<evidence type="ECO:0000256" key="5">
    <source>
        <dbReference type="ARBA" id="ARBA00037300"/>
    </source>
</evidence>
<evidence type="ECO:0000256" key="3">
    <source>
        <dbReference type="ARBA" id="ARBA00022552"/>
    </source>
</evidence>
<reference evidence="10" key="1">
    <citation type="journal article" date="2020" name="Nat. Commun.">
        <title>Large-scale genome sequencing of mycorrhizal fungi provides insights into the early evolution of symbiotic traits.</title>
        <authorList>
            <person name="Miyauchi S."/>
            <person name="Kiss E."/>
            <person name="Kuo A."/>
            <person name="Drula E."/>
            <person name="Kohler A."/>
            <person name="Sanchez-Garcia M."/>
            <person name="Morin E."/>
            <person name="Andreopoulos B."/>
            <person name="Barry K.W."/>
            <person name="Bonito G."/>
            <person name="Buee M."/>
            <person name="Carver A."/>
            <person name="Chen C."/>
            <person name="Cichocki N."/>
            <person name="Clum A."/>
            <person name="Culley D."/>
            <person name="Crous P.W."/>
            <person name="Fauchery L."/>
            <person name="Girlanda M."/>
            <person name="Hayes R.D."/>
            <person name="Keri Z."/>
            <person name="LaButti K."/>
            <person name="Lipzen A."/>
            <person name="Lombard V."/>
            <person name="Magnuson J."/>
            <person name="Maillard F."/>
            <person name="Murat C."/>
            <person name="Nolan M."/>
            <person name="Ohm R.A."/>
            <person name="Pangilinan J."/>
            <person name="Pereira M.F."/>
            <person name="Perotto S."/>
            <person name="Peter M."/>
            <person name="Pfister S."/>
            <person name="Riley R."/>
            <person name="Sitrit Y."/>
            <person name="Stielow J.B."/>
            <person name="Szollosi G."/>
            <person name="Zifcakova L."/>
            <person name="Stursova M."/>
            <person name="Spatafora J.W."/>
            <person name="Tedersoo L."/>
            <person name="Vaario L.M."/>
            <person name="Yamada A."/>
            <person name="Yan M."/>
            <person name="Wang P."/>
            <person name="Xu J."/>
            <person name="Bruns T."/>
            <person name="Baldrian P."/>
            <person name="Vilgalys R."/>
            <person name="Dunand C."/>
            <person name="Henrissat B."/>
            <person name="Grigoriev I.V."/>
            <person name="Hibbett D."/>
            <person name="Nagy L.G."/>
            <person name="Martin F.M."/>
        </authorList>
    </citation>
    <scope>NUCLEOTIDE SEQUENCE</scope>
    <source>
        <strain evidence="10">UP504</strain>
    </source>
</reference>
<comment type="caution">
    <text evidence="10">The sequence shown here is derived from an EMBL/GenBank/DDBJ whole genome shotgun (WGS) entry which is preliminary data.</text>
</comment>
<dbReference type="InterPro" id="IPR057776">
    <property type="entry name" value="UTP23_sensor"/>
</dbReference>
<dbReference type="InterPro" id="IPR029060">
    <property type="entry name" value="PIN-like_dom_sf"/>
</dbReference>
<feature type="region of interest" description="Disordered" evidence="8">
    <location>
        <begin position="164"/>
        <end position="212"/>
    </location>
</feature>
<keyword evidence="3" id="KW-0698">rRNA processing</keyword>
<proteinExistence type="inferred from homology"/>
<evidence type="ECO:0000256" key="8">
    <source>
        <dbReference type="SAM" id="MobiDB-lite"/>
    </source>
</evidence>
<gene>
    <name evidence="10" type="ORF">BS47DRAFT_1259450</name>
</gene>
<dbReference type="PANTHER" id="PTHR12416">
    <property type="entry name" value="RRNA-PROCESSING PROTEIN UTP23 HOMOLOG"/>
    <property type="match status" value="1"/>
</dbReference>
<evidence type="ECO:0000313" key="10">
    <source>
        <dbReference type="EMBL" id="KAF9514234.1"/>
    </source>
</evidence>
<dbReference type="Gene3D" id="3.40.50.1010">
    <property type="entry name" value="5'-nuclease"/>
    <property type="match status" value="1"/>
</dbReference>
<dbReference type="Proteomes" id="UP000886523">
    <property type="component" value="Unassembled WGS sequence"/>
</dbReference>
<dbReference type="GO" id="GO:0032040">
    <property type="term" value="C:small-subunit processome"/>
    <property type="evidence" value="ECO:0007669"/>
    <property type="project" value="InterPro"/>
</dbReference>
<accession>A0A9P6AY99</accession>
<evidence type="ECO:0000256" key="1">
    <source>
        <dbReference type="ARBA" id="ARBA00004604"/>
    </source>
</evidence>
<dbReference type="GO" id="GO:0006364">
    <property type="term" value="P:rRNA processing"/>
    <property type="evidence" value="ECO:0007669"/>
    <property type="project" value="UniProtKB-KW"/>
</dbReference>
<feature type="non-terminal residue" evidence="10">
    <location>
        <position position="212"/>
    </location>
</feature>
<evidence type="ECO:0000256" key="6">
    <source>
        <dbReference type="ARBA" id="ARBA00038503"/>
    </source>
</evidence>
<name>A0A9P6AY99_9AGAM</name>
<dbReference type="FunFam" id="3.40.50.1010:FF:000006">
    <property type="entry name" value="rRNA-processing protein UTP23 homolog"/>
    <property type="match status" value="1"/>
</dbReference>
<dbReference type="SUPFAM" id="SSF88723">
    <property type="entry name" value="PIN domain-like"/>
    <property type="match status" value="1"/>
</dbReference>
<evidence type="ECO:0000256" key="2">
    <source>
        <dbReference type="ARBA" id="ARBA00022517"/>
    </source>
</evidence>
<sequence length="212" mass="23856">MRQKRAKTYRKLMNLYSISFGFRTPYQVLVDASFCAHAAQNKIDVEKQLDTVFQGQTKPMITQCCIVELYKLGSEHQHTVDMAKRFERRKCNHREAIEGDECIRAVVGDANKHRYAIATQSQPLRESLRAIPFVPIVHINRVVMIIEPPSDATLRAKSLVSPELAKIKTSTPTAQTTSTPSTTDPSTPPQNKKRKSGPKGPNPLSVKKKKTK</sequence>
<dbReference type="CDD" id="cd09865">
    <property type="entry name" value="PIN_ScUtp23p-like"/>
    <property type="match status" value="1"/>
</dbReference>
<dbReference type="OrthoDB" id="25675at2759"/>
<evidence type="ECO:0000256" key="7">
    <source>
        <dbReference type="ARBA" id="ARBA00076388"/>
    </source>
</evidence>
<feature type="compositionally biased region" description="Low complexity" evidence="8">
    <location>
        <begin position="169"/>
        <end position="185"/>
    </location>
</feature>
<dbReference type="EMBL" id="MU128963">
    <property type="protein sequence ID" value="KAF9514234.1"/>
    <property type="molecule type" value="Genomic_DNA"/>
</dbReference>